<gene>
    <name evidence="2" type="ORF">DFH08DRAFT_1086534</name>
</gene>
<reference evidence="2" key="1">
    <citation type="submission" date="2023-03" db="EMBL/GenBank/DDBJ databases">
        <title>Massive genome expansion in bonnet fungi (Mycena s.s.) driven by repeated elements and novel gene families across ecological guilds.</title>
        <authorList>
            <consortium name="Lawrence Berkeley National Laboratory"/>
            <person name="Harder C.B."/>
            <person name="Miyauchi S."/>
            <person name="Viragh M."/>
            <person name="Kuo A."/>
            <person name="Thoen E."/>
            <person name="Andreopoulos B."/>
            <person name="Lu D."/>
            <person name="Skrede I."/>
            <person name="Drula E."/>
            <person name="Henrissat B."/>
            <person name="Morin E."/>
            <person name="Kohler A."/>
            <person name="Barry K."/>
            <person name="LaButti K."/>
            <person name="Morin E."/>
            <person name="Salamov A."/>
            <person name="Lipzen A."/>
            <person name="Mereny Z."/>
            <person name="Hegedus B."/>
            <person name="Baldrian P."/>
            <person name="Stursova M."/>
            <person name="Weitz H."/>
            <person name="Taylor A."/>
            <person name="Grigoriev I.V."/>
            <person name="Nagy L.G."/>
            <person name="Martin F."/>
            <person name="Kauserud H."/>
        </authorList>
    </citation>
    <scope>NUCLEOTIDE SEQUENCE</scope>
    <source>
        <strain evidence="2">CBHHK002</strain>
    </source>
</reference>
<proteinExistence type="predicted"/>
<keyword evidence="3" id="KW-1185">Reference proteome</keyword>
<feature type="compositionally biased region" description="Polar residues" evidence="1">
    <location>
        <begin position="1"/>
        <end position="11"/>
    </location>
</feature>
<protein>
    <submittedName>
        <fullName evidence="2">Uncharacterized protein</fullName>
    </submittedName>
</protein>
<feature type="region of interest" description="Disordered" evidence="1">
    <location>
        <begin position="1"/>
        <end position="33"/>
    </location>
</feature>
<evidence type="ECO:0000313" key="2">
    <source>
        <dbReference type="EMBL" id="KAJ7318859.1"/>
    </source>
</evidence>
<evidence type="ECO:0000256" key="1">
    <source>
        <dbReference type="SAM" id="MobiDB-lite"/>
    </source>
</evidence>
<sequence>MDTVTATQAQEIPTVDGGLRRRLRDPQQDQAQAPTPRIVFGCLHTTHVIAGPPFSGTRWDTSVFDAAGFPLSPAPGTTNEWIDKVPAGRRHTDTRRSARLRRVSRDDSIQLLLSHLRTLSAVTQTDGSTNNGRVVNINGGLAAPAPI</sequence>
<name>A0AAD7EG91_9AGAR</name>
<accession>A0AAD7EG91</accession>
<evidence type="ECO:0000313" key="3">
    <source>
        <dbReference type="Proteomes" id="UP001218218"/>
    </source>
</evidence>
<feature type="region of interest" description="Disordered" evidence="1">
    <location>
        <begin position="75"/>
        <end position="96"/>
    </location>
</feature>
<dbReference type="EMBL" id="JARIHO010000056">
    <property type="protein sequence ID" value="KAJ7318859.1"/>
    <property type="molecule type" value="Genomic_DNA"/>
</dbReference>
<dbReference type="AlphaFoldDB" id="A0AAD7EG91"/>
<comment type="caution">
    <text evidence="2">The sequence shown here is derived from an EMBL/GenBank/DDBJ whole genome shotgun (WGS) entry which is preliminary data.</text>
</comment>
<organism evidence="2 3">
    <name type="scientific">Mycena albidolilacea</name>
    <dbReference type="NCBI Taxonomy" id="1033008"/>
    <lineage>
        <taxon>Eukaryota</taxon>
        <taxon>Fungi</taxon>
        <taxon>Dikarya</taxon>
        <taxon>Basidiomycota</taxon>
        <taxon>Agaricomycotina</taxon>
        <taxon>Agaricomycetes</taxon>
        <taxon>Agaricomycetidae</taxon>
        <taxon>Agaricales</taxon>
        <taxon>Marasmiineae</taxon>
        <taxon>Mycenaceae</taxon>
        <taxon>Mycena</taxon>
    </lineage>
</organism>
<dbReference type="Proteomes" id="UP001218218">
    <property type="component" value="Unassembled WGS sequence"/>
</dbReference>